<dbReference type="EMBL" id="FMIQ01000006">
    <property type="protein sequence ID" value="SCM50841.1"/>
    <property type="molecule type" value="Genomic_DNA"/>
</dbReference>
<protein>
    <submittedName>
        <fullName evidence="6">Signal peptide peptidase SppA</fullName>
    </submittedName>
</protein>
<accession>A0A1C6YVL5</accession>
<evidence type="ECO:0000256" key="3">
    <source>
        <dbReference type="ARBA" id="ARBA00022801"/>
    </source>
</evidence>
<organism evidence="6 7">
    <name type="scientific">Hafnia alvei</name>
    <dbReference type="NCBI Taxonomy" id="569"/>
    <lineage>
        <taxon>Bacteria</taxon>
        <taxon>Pseudomonadati</taxon>
        <taxon>Pseudomonadota</taxon>
        <taxon>Gammaproteobacteria</taxon>
        <taxon>Enterobacterales</taxon>
        <taxon>Hafniaceae</taxon>
        <taxon>Hafnia</taxon>
    </lineage>
</organism>
<sequence>MQTRNLPHIASLAFNEPLLLEPAYARVFFCALGQEIGAGRLIDSSGAVIESAQMPEVTAGYLGSSSIGTDRGYDVQQGIAQLSVSGTLVSKAGSLRPYSGMTGYNGLITRIEMAIADPDVKGILLDMDTPGGMVAGAFDAADMIARFREHKPIWALANDMHCSAGQLIASACSHRLITQTARVGSIGVIMAHSNYAGQLEQAGIEITLIYSGNHKVDGNPYQKLPDAVREDFQRRIDATRLQFAQKVSEHSGLSLQAVMKTEAQVFTGQEAIDVGLSDALVINADALNLMADTLNTKIYPTGGRMPQKANATTTEVVAQTTNDVVPAASSASATLTTEQLNAAVTAERERMTGILGCTEAKGREGLAAELANTPGMSVADAQRLLASASISAQARTDTALDTMMASAPQTLGTGSAAALSDADDLDNIPV</sequence>
<feature type="domain" description="Peptidase S49" evidence="5">
    <location>
        <begin position="147"/>
        <end position="294"/>
    </location>
</feature>
<dbReference type="CDD" id="cd07022">
    <property type="entry name" value="S49_Sppa_36K_type"/>
    <property type="match status" value="1"/>
</dbReference>
<evidence type="ECO:0000259" key="5">
    <source>
        <dbReference type="Pfam" id="PF01343"/>
    </source>
</evidence>
<dbReference type="Gene3D" id="6.20.330.10">
    <property type="match status" value="1"/>
</dbReference>
<keyword evidence="3" id="KW-0378">Hydrolase</keyword>
<dbReference type="Proteomes" id="UP000094844">
    <property type="component" value="Unassembled WGS sequence"/>
</dbReference>
<comment type="similarity">
    <text evidence="1">Belongs to the peptidase S49 family.</text>
</comment>
<evidence type="ECO:0000313" key="7">
    <source>
        <dbReference type="Proteomes" id="UP000094844"/>
    </source>
</evidence>
<keyword evidence="4" id="KW-0720">Serine protease</keyword>
<evidence type="ECO:0000256" key="2">
    <source>
        <dbReference type="ARBA" id="ARBA00022670"/>
    </source>
</evidence>
<proteinExistence type="inferred from homology"/>
<dbReference type="Gene3D" id="3.90.226.10">
    <property type="entry name" value="2-enoyl-CoA Hydratase, Chain A, domain 1"/>
    <property type="match status" value="1"/>
</dbReference>
<dbReference type="InterPro" id="IPR029045">
    <property type="entry name" value="ClpP/crotonase-like_dom_sf"/>
</dbReference>
<evidence type="ECO:0000256" key="1">
    <source>
        <dbReference type="ARBA" id="ARBA00008683"/>
    </source>
</evidence>
<dbReference type="PANTHER" id="PTHR33209">
    <property type="entry name" value="PROTEASE 4"/>
    <property type="match status" value="1"/>
</dbReference>
<evidence type="ECO:0000313" key="6">
    <source>
        <dbReference type="EMBL" id="SCM50841.1"/>
    </source>
</evidence>
<dbReference type="GO" id="GO:0006508">
    <property type="term" value="P:proteolysis"/>
    <property type="evidence" value="ECO:0007669"/>
    <property type="project" value="UniProtKB-KW"/>
</dbReference>
<dbReference type="OrthoDB" id="6999246at2"/>
<gene>
    <name evidence="6" type="ORF">BN1044_00289</name>
</gene>
<dbReference type="AlphaFoldDB" id="A0A1C6YVL5"/>
<dbReference type="Pfam" id="PF01343">
    <property type="entry name" value="Peptidase_S49"/>
    <property type="match status" value="1"/>
</dbReference>
<dbReference type="InterPro" id="IPR033855">
    <property type="entry name" value="Protein_C"/>
</dbReference>
<keyword evidence="2" id="KW-0645">Protease</keyword>
<name>A0A1C6YVL5_HAFAL</name>
<dbReference type="PANTHER" id="PTHR33209:SF1">
    <property type="entry name" value="PEPTIDASE S49 DOMAIN-CONTAINING PROTEIN"/>
    <property type="match status" value="1"/>
</dbReference>
<reference evidence="6 7" key="1">
    <citation type="submission" date="2016-09" db="EMBL/GenBank/DDBJ databases">
        <authorList>
            <person name="Capua I."/>
            <person name="De Benedictis P."/>
            <person name="Joannis T."/>
            <person name="Lombin L.H."/>
            <person name="Cattoli G."/>
        </authorList>
    </citation>
    <scope>NUCLEOTIDE SEQUENCE [LARGE SCALE GENOMIC DNA]</scope>
    <source>
        <strain evidence="6 7">GB001</strain>
    </source>
</reference>
<dbReference type="InterPro" id="IPR002142">
    <property type="entry name" value="Peptidase_S49"/>
</dbReference>
<dbReference type="GO" id="GO:0008236">
    <property type="term" value="F:serine-type peptidase activity"/>
    <property type="evidence" value="ECO:0007669"/>
    <property type="project" value="UniProtKB-KW"/>
</dbReference>
<evidence type="ECO:0000256" key="4">
    <source>
        <dbReference type="ARBA" id="ARBA00022825"/>
    </source>
</evidence>
<dbReference type="RefSeq" id="WP_072307259.1">
    <property type="nucleotide sequence ID" value="NZ_FMIQ01000006.1"/>
</dbReference>
<dbReference type="SUPFAM" id="SSF52096">
    <property type="entry name" value="ClpP/crotonase"/>
    <property type="match status" value="1"/>
</dbReference>